<dbReference type="EMBL" id="HBUF01181651">
    <property type="protein sequence ID" value="CAG6655497.1"/>
    <property type="molecule type" value="Transcribed_RNA"/>
</dbReference>
<comment type="similarity">
    <text evidence="1">Belongs to the EMC8/EMC9 family.</text>
</comment>
<dbReference type="PANTHER" id="PTHR12941:SF10">
    <property type="entry name" value="ER MEMBRANE PROTEIN COMPLEX SUBUNIT 8_9 HOMOLOG"/>
    <property type="match status" value="1"/>
</dbReference>
<name>A0A8D8LG17_9HEMI</name>
<evidence type="ECO:0000313" key="3">
    <source>
        <dbReference type="EMBL" id="CAG6608411.1"/>
    </source>
</evidence>
<dbReference type="AlphaFoldDB" id="A0A8D8LG17"/>
<evidence type="ECO:0000256" key="1">
    <source>
        <dbReference type="ARBA" id="ARBA00007461"/>
    </source>
</evidence>
<dbReference type="Pfam" id="PF03665">
    <property type="entry name" value="UPF0172"/>
    <property type="match status" value="1"/>
</dbReference>
<dbReference type="EMBL" id="HBUF01659382">
    <property type="protein sequence ID" value="CAG6788347.1"/>
    <property type="molecule type" value="Transcribed_RNA"/>
</dbReference>
<dbReference type="EMBL" id="HBUF01011646">
    <property type="protein sequence ID" value="CAG6608411.1"/>
    <property type="molecule type" value="Transcribed_RNA"/>
</dbReference>
<dbReference type="InterPro" id="IPR037518">
    <property type="entry name" value="MPN"/>
</dbReference>
<organism evidence="3">
    <name type="scientific">Cacopsylla melanoneura</name>
    <dbReference type="NCBI Taxonomy" id="428564"/>
    <lineage>
        <taxon>Eukaryota</taxon>
        <taxon>Metazoa</taxon>
        <taxon>Ecdysozoa</taxon>
        <taxon>Arthropoda</taxon>
        <taxon>Hexapoda</taxon>
        <taxon>Insecta</taxon>
        <taxon>Pterygota</taxon>
        <taxon>Neoptera</taxon>
        <taxon>Paraneoptera</taxon>
        <taxon>Hemiptera</taxon>
        <taxon>Sternorrhyncha</taxon>
        <taxon>Psylloidea</taxon>
        <taxon>Psyllidae</taxon>
        <taxon>Psyllinae</taxon>
        <taxon>Cacopsylla</taxon>
    </lineage>
</organism>
<reference evidence="3" key="1">
    <citation type="submission" date="2021-05" db="EMBL/GenBank/DDBJ databases">
        <authorList>
            <person name="Alioto T."/>
            <person name="Alioto T."/>
            <person name="Gomez Garrido J."/>
        </authorList>
    </citation>
    <scope>NUCLEOTIDE SEQUENCE</scope>
</reference>
<dbReference type="CDD" id="cd08060">
    <property type="entry name" value="MPN_UPF0172"/>
    <property type="match status" value="1"/>
</dbReference>
<dbReference type="EMBL" id="HBUF01181650">
    <property type="protein sequence ID" value="CAG6655496.1"/>
    <property type="molecule type" value="Transcribed_RNA"/>
</dbReference>
<evidence type="ECO:0000259" key="2">
    <source>
        <dbReference type="PROSITE" id="PS50249"/>
    </source>
</evidence>
<dbReference type="PROSITE" id="PS50249">
    <property type="entry name" value="MPN"/>
    <property type="match status" value="1"/>
</dbReference>
<feature type="domain" description="MPN" evidence="2">
    <location>
        <begin position="4"/>
        <end position="144"/>
    </location>
</feature>
<dbReference type="PANTHER" id="PTHR12941">
    <property type="entry name" value="ER MEMBRANE PROTEIN COMPLEX"/>
    <property type="match status" value="1"/>
</dbReference>
<dbReference type="EMBL" id="HBUF01011647">
    <property type="protein sequence ID" value="CAG6608412.1"/>
    <property type="molecule type" value="Transcribed_RNA"/>
</dbReference>
<dbReference type="EMBL" id="HBUF01659383">
    <property type="protein sequence ID" value="CAG6788348.1"/>
    <property type="molecule type" value="Transcribed_RNA"/>
</dbReference>
<protein>
    <submittedName>
        <fullName evidence="3">ER membrane protein complex subunit 8/9 homolog</fullName>
    </submittedName>
</protein>
<accession>A0A8D8LG17</accession>
<dbReference type="InterPro" id="IPR005366">
    <property type="entry name" value="EMC8/9"/>
</dbReference>
<sequence length="203" mass="22762">MSEISFNELAYCKMILHAVKYPHCAINGVLLATLQDTKESPKNLTFVDAIPLFHLCLHVTPMIEVALTQISSYAQSNGLVIAGYYLANENIRDVSYDKPYQSRIADKIAEYFPSACLVVLDNKKITQTMQEPALLVAHNSDGKWKPVNKNSVSVDDTTLSSVSTLIQKNMSQYLVDFDNHLDNLSQDWTNSSLNEIIEEESQT</sequence>
<dbReference type="GO" id="GO:0072546">
    <property type="term" value="C:EMC complex"/>
    <property type="evidence" value="ECO:0007669"/>
    <property type="project" value="InterPro"/>
</dbReference>
<proteinExistence type="inferred from homology"/>